<dbReference type="EMBL" id="JAEUBG010001661">
    <property type="protein sequence ID" value="KAH3686069.1"/>
    <property type="molecule type" value="Genomic_DNA"/>
</dbReference>
<gene>
    <name evidence="1" type="ORF">WICPIJ_002949</name>
</gene>
<reference evidence="1" key="2">
    <citation type="submission" date="2021-01" db="EMBL/GenBank/DDBJ databases">
        <authorList>
            <person name="Schikora-Tamarit M.A."/>
        </authorList>
    </citation>
    <scope>NUCLEOTIDE SEQUENCE</scope>
    <source>
        <strain evidence="1">CBS2887</strain>
    </source>
</reference>
<accession>A0A9P8QAU9</accession>
<evidence type="ECO:0000313" key="2">
    <source>
        <dbReference type="Proteomes" id="UP000774326"/>
    </source>
</evidence>
<name>A0A9P8QAU9_WICPI</name>
<comment type="caution">
    <text evidence="1">The sequence shown here is derived from an EMBL/GenBank/DDBJ whole genome shotgun (WGS) entry which is preliminary data.</text>
</comment>
<protein>
    <submittedName>
        <fullName evidence="1">Uncharacterized protein</fullName>
    </submittedName>
</protein>
<keyword evidence="2" id="KW-1185">Reference proteome</keyword>
<dbReference type="AlphaFoldDB" id="A0A9P8QAU9"/>
<sequence>MWYSSDSKNSITRLWMWLKSSMCGLISWYRGMFSLTQRASRSSVDCEEDLALLILFKGKDALRDPSSQLSRIAL</sequence>
<organism evidence="1 2">
    <name type="scientific">Wickerhamomyces pijperi</name>
    <name type="common">Yeast</name>
    <name type="synonym">Pichia pijperi</name>
    <dbReference type="NCBI Taxonomy" id="599730"/>
    <lineage>
        <taxon>Eukaryota</taxon>
        <taxon>Fungi</taxon>
        <taxon>Dikarya</taxon>
        <taxon>Ascomycota</taxon>
        <taxon>Saccharomycotina</taxon>
        <taxon>Saccharomycetes</taxon>
        <taxon>Phaffomycetales</taxon>
        <taxon>Wickerhamomycetaceae</taxon>
        <taxon>Wickerhamomyces</taxon>
    </lineage>
</organism>
<proteinExistence type="predicted"/>
<reference evidence="1" key="1">
    <citation type="journal article" date="2021" name="Open Biol.">
        <title>Shared evolutionary footprints suggest mitochondrial oxidative damage underlies multiple complex I losses in fungi.</title>
        <authorList>
            <person name="Schikora-Tamarit M.A."/>
            <person name="Marcet-Houben M."/>
            <person name="Nosek J."/>
            <person name="Gabaldon T."/>
        </authorList>
    </citation>
    <scope>NUCLEOTIDE SEQUENCE</scope>
    <source>
        <strain evidence="1">CBS2887</strain>
    </source>
</reference>
<evidence type="ECO:0000313" key="1">
    <source>
        <dbReference type="EMBL" id="KAH3686069.1"/>
    </source>
</evidence>
<dbReference type="Proteomes" id="UP000774326">
    <property type="component" value="Unassembled WGS sequence"/>
</dbReference>